<dbReference type="SUPFAM" id="SSF49785">
    <property type="entry name" value="Galactose-binding domain-like"/>
    <property type="match status" value="4"/>
</dbReference>
<feature type="domain" description="Fibronectin type-III" evidence="8">
    <location>
        <begin position="612"/>
        <end position="707"/>
    </location>
</feature>
<evidence type="ECO:0000313" key="9">
    <source>
        <dbReference type="EMBL" id="CAH3157425.1"/>
    </source>
</evidence>
<feature type="region of interest" description="Disordered" evidence="4">
    <location>
        <begin position="475"/>
        <end position="501"/>
    </location>
</feature>
<evidence type="ECO:0000256" key="4">
    <source>
        <dbReference type="SAM" id="MobiDB-lite"/>
    </source>
</evidence>
<feature type="chain" id="PRO_5046019656" evidence="6">
    <location>
        <begin position="19"/>
        <end position="1260"/>
    </location>
</feature>
<dbReference type="SUPFAM" id="SSF49265">
    <property type="entry name" value="Fibronectin type III"/>
    <property type="match status" value="2"/>
</dbReference>
<feature type="transmembrane region" description="Helical" evidence="5">
    <location>
        <begin position="1142"/>
        <end position="1164"/>
    </location>
</feature>
<dbReference type="InterPro" id="IPR006585">
    <property type="entry name" value="FTP1"/>
</dbReference>
<feature type="signal peptide" evidence="6">
    <location>
        <begin position="1"/>
        <end position="18"/>
    </location>
</feature>
<reference evidence="9 10" key="1">
    <citation type="submission" date="2022-05" db="EMBL/GenBank/DDBJ databases">
        <authorList>
            <consortium name="Genoscope - CEA"/>
            <person name="William W."/>
        </authorList>
    </citation>
    <scope>NUCLEOTIDE SEQUENCE [LARGE SCALE GENOMIC DNA]</scope>
</reference>
<feature type="domain" description="F5/8 type C" evidence="7">
    <location>
        <begin position="20"/>
        <end position="162"/>
    </location>
</feature>
<organism evidence="9 10">
    <name type="scientific">Porites evermanni</name>
    <dbReference type="NCBI Taxonomy" id="104178"/>
    <lineage>
        <taxon>Eukaryota</taxon>
        <taxon>Metazoa</taxon>
        <taxon>Cnidaria</taxon>
        <taxon>Anthozoa</taxon>
        <taxon>Hexacorallia</taxon>
        <taxon>Scleractinia</taxon>
        <taxon>Fungiina</taxon>
        <taxon>Poritidae</taxon>
        <taxon>Porites</taxon>
    </lineage>
</organism>
<dbReference type="PROSITE" id="PS01285">
    <property type="entry name" value="FA58C_1"/>
    <property type="match status" value="2"/>
</dbReference>
<feature type="domain" description="Fibronectin type-III" evidence="8">
    <location>
        <begin position="712"/>
        <end position="808"/>
    </location>
</feature>
<keyword evidence="5" id="KW-1133">Transmembrane helix</keyword>
<dbReference type="SMART" id="SM00060">
    <property type="entry name" value="FN3"/>
    <property type="match status" value="4"/>
</dbReference>
<dbReference type="InterPro" id="IPR003961">
    <property type="entry name" value="FN3_dom"/>
</dbReference>
<keyword evidence="5" id="KW-0812">Transmembrane</keyword>
<dbReference type="Pfam" id="PF00754">
    <property type="entry name" value="F5_F8_type_C"/>
    <property type="match status" value="2"/>
</dbReference>
<dbReference type="PANTHER" id="PTHR46957:SF3">
    <property type="entry name" value="CYTOKINE RECEPTOR"/>
    <property type="match status" value="1"/>
</dbReference>
<keyword evidence="5" id="KW-0472">Membrane</keyword>
<keyword evidence="3" id="KW-1015">Disulfide bond</keyword>
<evidence type="ECO:0000256" key="3">
    <source>
        <dbReference type="ARBA" id="ARBA00023157"/>
    </source>
</evidence>
<feature type="domain" description="F5/8 type C" evidence="7">
    <location>
        <begin position="457"/>
        <end position="603"/>
    </location>
</feature>
<accession>A0ABN8Q5Y4</accession>
<evidence type="ECO:0000256" key="6">
    <source>
        <dbReference type="SAM" id="SignalP"/>
    </source>
</evidence>
<keyword evidence="6" id="KW-0732">Signal</keyword>
<keyword evidence="10" id="KW-1185">Reference proteome</keyword>
<dbReference type="PROSITE" id="PS50853">
    <property type="entry name" value="FN3"/>
    <property type="match status" value="3"/>
</dbReference>
<dbReference type="InterPro" id="IPR008979">
    <property type="entry name" value="Galactose-bd-like_sf"/>
</dbReference>
<dbReference type="SMART" id="SM00607">
    <property type="entry name" value="FTP"/>
    <property type="match status" value="2"/>
</dbReference>
<dbReference type="CDD" id="cd00057">
    <property type="entry name" value="FA58C"/>
    <property type="match status" value="2"/>
</dbReference>
<dbReference type="Proteomes" id="UP001159427">
    <property type="component" value="Unassembled WGS sequence"/>
</dbReference>
<evidence type="ECO:0000259" key="7">
    <source>
        <dbReference type="PROSITE" id="PS50022"/>
    </source>
</evidence>
<feature type="domain" description="F5/8 type C" evidence="7">
    <location>
        <begin position="303"/>
        <end position="453"/>
    </location>
</feature>
<feature type="domain" description="Fibronectin type-III" evidence="8">
    <location>
        <begin position="813"/>
        <end position="913"/>
    </location>
</feature>
<keyword evidence="2" id="KW-0106">Calcium</keyword>
<dbReference type="InterPro" id="IPR050713">
    <property type="entry name" value="RTP_Phos/Ushers"/>
</dbReference>
<dbReference type="CDD" id="cd00063">
    <property type="entry name" value="FN3"/>
    <property type="match status" value="4"/>
</dbReference>
<dbReference type="Gene3D" id="2.60.40.10">
    <property type="entry name" value="Immunoglobulins"/>
    <property type="match status" value="4"/>
</dbReference>
<evidence type="ECO:0000256" key="1">
    <source>
        <dbReference type="ARBA" id="ARBA00022723"/>
    </source>
</evidence>
<dbReference type="Gene3D" id="2.60.120.260">
    <property type="entry name" value="Galactose-binding domain-like"/>
    <property type="match status" value="4"/>
</dbReference>
<dbReference type="PROSITE" id="PS50022">
    <property type="entry name" value="FA58C_3"/>
    <property type="match status" value="3"/>
</dbReference>
<dbReference type="SMART" id="SM00231">
    <property type="entry name" value="FA58C"/>
    <property type="match status" value="2"/>
</dbReference>
<sequence>MRVKNVFIYFLFFFGYQGDCIDLDLGIGSGKIPDNSITASSGVSEAKNGRLNEIKAWCASTGEANPYLQINLETIHIVCAVSTQGNPNADQWIETYTIQVSTDGTNWTDYKEHGQNKTFTGNNDRNTENKNILYEGVLAKTLRFIGQTSHNRFCVRTEIYGVKLKPENLAFRKPTKQRRTCCGGWSWKAVDGNLGTDFSVNRQCAHTPEDNPSWWWVDLGSDNVPISEVLLVNRFSPLDHIRQRNKDFVLTLGNSADVVNNPACIGEYTFIQFIASAVCHRNPLTSGRYLGIKTTKRGFLQLCEVEVYSRENLAYQKNTSQSSTLNDTGASGHAVDGDSNTHWNGGSCAHTLNEKQPWWRVDLGNVELVNEVYVVNRGDCCGNRLNPFEIRVGVNSSNGGITNPKCGNGYSVPQNHSASFFCRPSLYGRYVTIRRHDERTEALSFCEVEVYSARRACQIQAIGLASSDAIPDNSFSASTHRSGNEASKGRLNGNGAWSPSRNSDDNDYLQIDLKDQFFICAVATQGSSSANHWTKKYKLLYSLDNSTWFTYQENDTDKVFNANDGKDDIVKHSLVGIVRARFLRFQPTEFEAEKALRVEVYGILTTTAPSRAPTSFIVTPASSTSVQVSWQLPTVNFQAITGFRLLYRNFSSVEDPLTVITIEGNSILSYEVTGLGIFTKYEFQVLAFSIMGDGPSSAVKTVRTNARAPSQAPTYLGLTVNNSTSISANWQLPRGISRNGPITGFIVYYQKKGASCPANTVTIDDGTVLSKTITGMEKYTEYDIQVSAFTFAGEGPKSSVVTERTSEDAPSFGPDNFVTTELNETTFNISWAPLPTEKSNGKVVLYEANAELVATRGCSRRTAASSKDVNTTKTFAVLYNFLTCSLYSFSVRAFTAVGPGPYGPATQLQTSSPAAPSLLKAVMSEETKVTLEWTPPTNVPVESLKYKWSSYARVARAVEHHRQGKMVNFIQSLNNARQKNNLIYTVINDNSYLFECKVKYTGRKYHNTSFFDLGERDADEGTNFVVGNLIPGTLYNFKVNGISICGEGQPNTVDATTKMAGKQYQPPASLYIYLSWYNLRKTFIYNSAQSGFEKLVDFKVFKIAEFAKSNEPAILDELITLEEIRKASTKLKTGKAAGNDTFVISNIVLAAALIISLGVNLFLWRALRNSKTSNKHYSKELQMKDHEDKGNAEVPFPPKESNYMQLRPTQMQQTTINSEYGTLMKNPDRDANDCKTKQDNANASFHLHPEPCGNKEYENI</sequence>
<dbReference type="Pfam" id="PF00041">
    <property type="entry name" value="fn3"/>
    <property type="match status" value="2"/>
</dbReference>
<evidence type="ECO:0000256" key="2">
    <source>
        <dbReference type="ARBA" id="ARBA00022837"/>
    </source>
</evidence>
<dbReference type="InterPro" id="IPR036116">
    <property type="entry name" value="FN3_sf"/>
</dbReference>
<name>A0ABN8Q5Y4_9CNID</name>
<comment type="caution">
    <text evidence="9">The sequence shown here is derived from an EMBL/GenBank/DDBJ whole genome shotgun (WGS) entry which is preliminary data.</text>
</comment>
<evidence type="ECO:0000256" key="5">
    <source>
        <dbReference type="SAM" id="Phobius"/>
    </source>
</evidence>
<keyword evidence="1" id="KW-0479">Metal-binding</keyword>
<proteinExistence type="predicted"/>
<evidence type="ECO:0000259" key="8">
    <source>
        <dbReference type="PROSITE" id="PS50853"/>
    </source>
</evidence>
<dbReference type="PANTHER" id="PTHR46957">
    <property type="entry name" value="CYTOKINE RECEPTOR"/>
    <property type="match status" value="1"/>
</dbReference>
<feature type="compositionally biased region" description="Polar residues" evidence="4">
    <location>
        <begin position="475"/>
        <end position="485"/>
    </location>
</feature>
<dbReference type="InterPro" id="IPR000421">
    <property type="entry name" value="FA58C"/>
</dbReference>
<gene>
    <name evidence="9" type="ORF">PEVE_00002496</name>
</gene>
<dbReference type="InterPro" id="IPR013783">
    <property type="entry name" value="Ig-like_fold"/>
</dbReference>
<dbReference type="EMBL" id="CALNXI010001146">
    <property type="protein sequence ID" value="CAH3157425.1"/>
    <property type="molecule type" value="Genomic_DNA"/>
</dbReference>
<dbReference type="Pfam" id="PF22633">
    <property type="entry name" value="F5_F8_type_C_2"/>
    <property type="match status" value="1"/>
</dbReference>
<protein>
    <submittedName>
        <fullName evidence="9">Uncharacterized protein</fullName>
    </submittedName>
</protein>
<evidence type="ECO:0000313" key="10">
    <source>
        <dbReference type="Proteomes" id="UP001159427"/>
    </source>
</evidence>